<protein>
    <submittedName>
        <fullName evidence="1">Uncharacterized protein</fullName>
    </submittedName>
</protein>
<evidence type="ECO:0000313" key="1">
    <source>
        <dbReference type="EMBL" id="EYC39223.1"/>
    </source>
</evidence>
<accession>A0A016WJN3</accession>
<dbReference type="AlphaFoldDB" id="A0A016WJN3"/>
<keyword evidence="2" id="KW-1185">Reference proteome</keyword>
<sequence>MKDQPNSSLDDAHTAAILLEEYSGYLKRRVKTMGNFYENEKSFPYRRCAEMHFIRLTEHEADDVMKFIIADLEAVEPLTKSLALERADAVTFFKGKSSSVD</sequence>
<name>A0A016WJN3_9BILA</name>
<reference evidence="2" key="1">
    <citation type="journal article" date="2015" name="Nat. Genet.">
        <title>The genome and transcriptome of the zoonotic hookworm Ancylostoma ceylanicum identify infection-specific gene families.</title>
        <authorList>
            <person name="Schwarz E.M."/>
            <person name="Hu Y."/>
            <person name="Antoshechkin I."/>
            <person name="Miller M.M."/>
            <person name="Sternberg P.W."/>
            <person name="Aroian R.V."/>
        </authorList>
    </citation>
    <scope>NUCLEOTIDE SEQUENCE</scope>
    <source>
        <strain evidence="2">HY135</strain>
    </source>
</reference>
<gene>
    <name evidence="1" type="primary">Acey_s0668.g1348</name>
    <name evidence="1" type="ORF">Y032_0668g1348</name>
</gene>
<dbReference type="OrthoDB" id="41532at2759"/>
<dbReference type="Proteomes" id="UP000024635">
    <property type="component" value="Unassembled WGS sequence"/>
</dbReference>
<dbReference type="EMBL" id="JARK01000268">
    <property type="protein sequence ID" value="EYC39223.1"/>
    <property type="molecule type" value="Genomic_DNA"/>
</dbReference>
<comment type="caution">
    <text evidence="1">The sequence shown here is derived from an EMBL/GenBank/DDBJ whole genome shotgun (WGS) entry which is preliminary data.</text>
</comment>
<organism evidence="1 2">
    <name type="scientific">Ancylostoma ceylanicum</name>
    <dbReference type="NCBI Taxonomy" id="53326"/>
    <lineage>
        <taxon>Eukaryota</taxon>
        <taxon>Metazoa</taxon>
        <taxon>Ecdysozoa</taxon>
        <taxon>Nematoda</taxon>
        <taxon>Chromadorea</taxon>
        <taxon>Rhabditida</taxon>
        <taxon>Rhabditina</taxon>
        <taxon>Rhabditomorpha</taxon>
        <taxon>Strongyloidea</taxon>
        <taxon>Ancylostomatidae</taxon>
        <taxon>Ancylostomatinae</taxon>
        <taxon>Ancylostoma</taxon>
    </lineage>
</organism>
<proteinExistence type="predicted"/>
<evidence type="ECO:0000313" key="2">
    <source>
        <dbReference type="Proteomes" id="UP000024635"/>
    </source>
</evidence>